<feature type="transmembrane region" description="Helical" evidence="7">
    <location>
        <begin position="173"/>
        <end position="192"/>
    </location>
</feature>
<protein>
    <submittedName>
        <fullName evidence="9">Predicted protein</fullName>
    </submittedName>
</protein>
<dbReference type="InParanoid" id="D2VMN0"/>
<dbReference type="Pfam" id="PF00909">
    <property type="entry name" value="Ammonium_transp"/>
    <property type="match status" value="1"/>
</dbReference>
<feature type="transmembrane region" description="Helical" evidence="7">
    <location>
        <begin position="220"/>
        <end position="240"/>
    </location>
</feature>
<evidence type="ECO:0000313" key="10">
    <source>
        <dbReference type="Proteomes" id="UP000006671"/>
    </source>
</evidence>
<dbReference type="Gene3D" id="3.40.20.10">
    <property type="entry name" value="Severin"/>
    <property type="match status" value="1"/>
</dbReference>
<feature type="transmembrane region" description="Helical" evidence="7">
    <location>
        <begin position="435"/>
        <end position="457"/>
    </location>
</feature>
<dbReference type="eggNOG" id="KOG0516">
    <property type="taxonomic scope" value="Eukaryota"/>
</dbReference>
<dbReference type="GO" id="GO:0005886">
    <property type="term" value="C:plasma membrane"/>
    <property type="evidence" value="ECO:0007669"/>
    <property type="project" value="InterPro"/>
</dbReference>
<feature type="transmembrane region" description="Helical" evidence="7">
    <location>
        <begin position="278"/>
        <end position="296"/>
    </location>
</feature>
<dbReference type="AlphaFoldDB" id="D2VMN0"/>
<feature type="transmembrane region" description="Helical" evidence="7">
    <location>
        <begin position="148"/>
        <end position="166"/>
    </location>
</feature>
<dbReference type="KEGG" id="ngr:NAEGRDRAFT_50811"/>
<evidence type="ECO:0000256" key="6">
    <source>
        <dbReference type="SAM" id="MobiDB-lite"/>
    </source>
</evidence>
<dbReference type="InterPro" id="IPR029006">
    <property type="entry name" value="ADF-H/Gelsolin-like_dom_sf"/>
</dbReference>
<comment type="subcellular location">
    <subcellularLocation>
        <location evidence="1">Membrane</location>
        <topology evidence="1">Multi-pass membrane protein</topology>
    </subcellularLocation>
</comment>
<keyword evidence="5 7" id="KW-0472">Membrane</keyword>
<feature type="transmembrane region" description="Helical" evidence="7">
    <location>
        <begin position="109"/>
        <end position="128"/>
    </location>
</feature>
<feature type="region of interest" description="Disordered" evidence="6">
    <location>
        <begin position="629"/>
        <end position="748"/>
    </location>
</feature>
<dbReference type="GO" id="GO:0097272">
    <property type="term" value="P:ammonium homeostasis"/>
    <property type="evidence" value="ECO:0007669"/>
    <property type="project" value="TreeGrafter"/>
</dbReference>
<dbReference type="GO" id="GO:0008519">
    <property type="term" value="F:ammonium channel activity"/>
    <property type="evidence" value="ECO:0007669"/>
    <property type="project" value="InterPro"/>
</dbReference>
<feature type="transmembrane region" description="Helical" evidence="7">
    <location>
        <begin position="247"/>
        <end position="272"/>
    </location>
</feature>
<dbReference type="Proteomes" id="UP000006671">
    <property type="component" value="Unassembled WGS sequence"/>
</dbReference>
<dbReference type="InterPro" id="IPR002108">
    <property type="entry name" value="ADF-H"/>
</dbReference>
<dbReference type="CDD" id="cd22249">
    <property type="entry name" value="UDM1_RNF168_RNF169-like"/>
    <property type="match status" value="1"/>
</dbReference>
<feature type="transmembrane region" description="Helical" evidence="7">
    <location>
        <begin position="348"/>
        <end position="368"/>
    </location>
</feature>
<feature type="compositionally biased region" description="Basic and acidic residues" evidence="6">
    <location>
        <begin position="629"/>
        <end position="743"/>
    </location>
</feature>
<feature type="transmembrane region" description="Helical" evidence="7">
    <location>
        <begin position="317"/>
        <end position="336"/>
    </location>
</feature>
<reference evidence="9 10" key="1">
    <citation type="journal article" date="2010" name="Cell">
        <title>The genome of Naegleria gruberi illuminates early eukaryotic versatility.</title>
        <authorList>
            <person name="Fritz-Laylin L.K."/>
            <person name="Prochnik S.E."/>
            <person name="Ginger M.L."/>
            <person name="Dacks J.B."/>
            <person name="Carpenter M.L."/>
            <person name="Field M.C."/>
            <person name="Kuo A."/>
            <person name="Paredez A."/>
            <person name="Chapman J."/>
            <person name="Pham J."/>
            <person name="Shu S."/>
            <person name="Neupane R."/>
            <person name="Cipriano M."/>
            <person name="Mancuso J."/>
            <person name="Tu H."/>
            <person name="Salamov A."/>
            <person name="Lindquist E."/>
            <person name="Shapiro H."/>
            <person name="Lucas S."/>
            <person name="Grigoriev I.V."/>
            <person name="Cande W.Z."/>
            <person name="Fulton C."/>
            <person name="Rokhsar D.S."/>
            <person name="Dawson S.C."/>
        </authorList>
    </citation>
    <scope>NUCLEOTIDE SEQUENCE [LARGE SCALE GENOMIC DNA]</scope>
    <source>
        <strain evidence="9 10">NEG-M</strain>
    </source>
</reference>
<dbReference type="OrthoDB" id="534912at2759"/>
<organism evidence="10">
    <name type="scientific">Naegleria gruberi</name>
    <name type="common">Amoeba</name>
    <dbReference type="NCBI Taxonomy" id="5762"/>
    <lineage>
        <taxon>Eukaryota</taxon>
        <taxon>Discoba</taxon>
        <taxon>Heterolobosea</taxon>
        <taxon>Tetramitia</taxon>
        <taxon>Eutetramitia</taxon>
        <taxon>Vahlkampfiidae</taxon>
        <taxon>Naegleria</taxon>
    </lineage>
</organism>
<accession>D2VMN0</accession>
<evidence type="ECO:0000313" key="9">
    <source>
        <dbReference type="EMBL" id="EFC41858.1"/>
    </source>
</evidence>
<dbReference type="PANTHER" id="PTHR11730">
    <property type="entry name" value="AMMONIUM TRANSPORTER"/>
    <property type="match status" value="1"/>
</dbReference>
<evidence type="ECO:0000259" key="8">
    <source>
        <dbReference type="PROSITE" id="PS51263"/>
    </source>
</evidence>
<keyword evidence="4 7" id="KW-1133">Transmembrane helix</keyword>
<dbReference type="Gene3D" id="1.10.3430.10">
    <property type="entry name" value="Ammonium transporter AmtB like domains"/>
    <property type="match status" value="1"/>
</dbReference>
<comment type="similarity">
    <text evidence="2">Belongs to the ammonium transporter (TC 2.A.49) family. Rh subfamily.</text>
</comment>
<keyword evidence="3 7" id="KW-0812">Transmembrane</keyword>
<dbReference type="PROSITE" id="PS51263">
    <property type="entry name" value="ADF_H"/>
    <property type="match status" value="1"/>
</dbReference>
<evidence type="ECO:0000256" key="4">
    <source>
        <dbReference type="ARBA" id="ARBA00022989"/>
    </source>
</evidence>
<evidence type="ECO:0000256" key="3">
    <source>
        <dbReference type="ARBA" id="ARBA00022692"/>
    </source>
</evidence>
<evidence type="ECO:0000256" key="7">
    <source>
        <dbReference type="SAM" id="Phobius"/>
    </source>
</evidence>
<feature type="transmembrane region" description="Helical" evidence="7">
    <location>
        <begin position="482"/>
        <end position="506"/>
    </location>
</feature>
<dbReference type="VEuPathDB" id="AmoebaDB:NAEGRDRAFT_50811"/>
<name>D2VMN0_NAEGR</name>
<keyword evidence="10" id="KW-1185">Reference proteome</keyword>
<feature type="transmembrane region" description="Helical" evidence="7">
    <location>
        <begin position="402"/>
        <end position="423"/>
    </location>
</feature>
<dbReference type="eggNOG" id="KOG3796">
    <property type="taxonomic scope" value="Eukaryota"/>
</dbReference>
<dbReference type="SUPFAM" id="SSF55753">
    <property type="entry name" value="Actin depolymerizing proteins"/>
    <property type="match status" value="1"/>
</dbReference>
<evidence type="ECO:0000256" key="2">
    <source>
        <dbReference type="ARBA" id="ARBA00011036"/>
    </source>
</evidence>
<feature type="domain" description="ADF-H" evidence="8">
    <location>
        <begin position="805"/>
        <end position="938"/>
    </location>
</feature>
<dbReference type="RefSeq" id="XP_002674602.1">
    <property type="nucleotide sequence ID" value="XM_002674556.1"/>
</dbReference>
<dbReference type="PRINTS" id="PR00342">
    <property type="entry name" value="RHESUSRHD"/>
</dbReference>
<dbReference type="EMBL" id="GG738883">
    <property type="protein sequence ID" value="EFC41858.1"/>
    <property type="molecule type" value="Genomic_DNA"/>
</dbReference>
<feature type="transmembrane region" description="Helical" evidence="7">
    <location>
        <begin position="20"/>
        <end position="46"/>
    </location>
</feature>
<dbReference type="InterPro" id="IPR002229">
    <property type="entry name" value="RhesusRHD"/>
</dbReference>
<dbReference type="OMA" id="WIFFEFP"/>
<proteinExistence type="inferred from homology"/>
<evidence type="ECO:0000256" key="5">
    <source>
        <dbReference type="ARBA" id="ARBA00023136"/>
    </source>
</evidence>
<evidence type="ECO:0000256" key="1">
    <source>
        <dbReference type="ARBA" id="ARBA00004141"/>
    </source>
</evidence>
<dbReference type="SUPFAM" id="SSF111352">
    <property type="entry name" value="Ammonium transporter"/>
    <property type="match status" value="1"/>
</dbReference>
<dbReference type="GeneID" id="8855076"/>
<sequence>MNSTNSTIAETLATNKNRYISGIVISSVFLIVYFIYLIGCFIYYGVKKIKGLTASMKKKEGGGESTIQLESSSNFNFDLEKKPQEEKTVKEKVTEWIASREYDIEKFSFVFYLVLFELFYVSMFWIFFEFPTSSTSSQIGDYKNLIDVAMMTLLGLGLSMSCIKNAQYHTIGMTILLAALSFQFSIIAQGFWSKIMEYATLKDAKNETVFNTVIYLDMKWLVHGFYGAFAVLISTSCVIGKTSPVQLILMAFSEVFIYSVNYFCIILVLGAIDYGGSMFIHVFGACYGLAASWSLYKPSVFQSKVFENHHSKASDMIAIIGTVLLWVLMPSFNAALISNAQYQYRAQMTTFIAMAASCVIHFVVMRLLRGRFSMRDLQRGAIVGGISMASVQSVIVSPGGALTIGLVAGALTGLGLCVLQPLIKHLRIYDTSNVFSTHLLIGVYGGLVSIVATGNAIDNAAKVKIYGDDTKTMFGSKYTNLWGFQICALCITVVTSIAGGFLHGFVYNKWLFVMSPEKTFEDSAYWIVPTEPKNKDVNNSVVNSGDQELMVQCTVCSTIEDKLRYSHQELKKQITEKFSELEKKNLTDLSLAKDQNEKQVNELKEKVKHLEDQIQNLINSLNNSQLELAKKEEEERKRRELEEKMRREQEEKKRQEEEARRKKDEEDRKKKEEEDRLRKAQLEEDERKRKAQLEEDERKRKAQLEEDERKRKAQIEEEERRRKAELEEEERRRAKEEEEKKNAELSQMSKVMQDLLSKSTATEDESGTRYQSFEGINVDYNVLSVFDMLRGEELLGFDDSMDNLDMDVDDGDTDLSEYEKLHNHSQKKSSYIVLYYKDGKINNKMLFYKKGLRFKEFMPELTDDSMFHIIFRVRCKESGGITLFKYIVATYAGDNIKAMHKGILTGNGNTLGKFFGIISYQVLEREKIKEEVIEKMKSSATGNVQKMTFVVQ</sequence>
<gene>
    <name evidence="9" type="ORF">NAEGRDRAFT_50811</name>
</gene>
<dbReference type="InterPro" id="IPR024041">
    <property type="entry name" value="NH4_transpt_AmtB-like_dom"/>
</dbReference>
<dbReference type="PANTHER" id="PTHR11730:SF60">
    <property type="entry name" value="RH50, ISOFORM D"/>
    <property type="match status" value="1"/>
</dbReference>
<dbReference type="InterPro" id="IPR029020">
    <property type="entry name" value="Ammonium/urea_transptr"/>
</dbReference>
<dbReference type="GO" id="GO:0003779">
    <property type="term" value="F:actin binding"/>
    <property type="evidence" value="ECO:0007669"/>
    <property type="project" value="InterPro"/>
</dbReference>